<name>A0ABD3G1C0_9STRA</name>
<comment type="caution">
    <text evidence="1">The sequence shown here is derived from an EMBL/GenBank/DDBJ whole genome shotgun (WGS) entry which is preliminary data.</text>
</comment>
<proteinExistence type="predicted"/>
<accession>A0ABD3G1C0</accession>
<evidence type="ECO:0000313" key="2">
    <source>
        <dbReference type="Proteomes" id="UP001632037"/>
    </source>
</evidence>
<reference evidence="1 2" key="1">
    <citation type="submission" date="2024-09" db="EMBL/GenBank/DDBJ databases">
        <title>Genome sequencing and assembly of Phytophthora oleae, isolate VK10A, causative agent of rot of olive drupes.</title>
        <authorList>
            <person name="Conti Taguali S."/>
            <person name="Riolo M."/>
            <person name="La Spada F."/>
            <person name="Cacciola S.O."/>
            <person name="Dionisio G."/>
        </authorList>
    </citation>
    <scope>NUCLEOTIDE SEQUENCE [LARGE SCALE GENOMIC DNA]</scope>
    <source>
        <strain evidence="1 2">VK10A</strain>
    </source>
</reference>
<keyword evidence="2" id="KW-1185">Reference proteome</keyword>
<gene>
    <name evidence="1" type="ORF">V7S43_002914</name>
</gene>
<evidence type="ECO:0000313" key="1">
    <source>
        <dbReference type="EMBL" id="KAL3672254.1"/>
    </source>
</evidence>
<dbReference type="Proteomes" id="UP001632037">
    <property type="component" value="Unassembled WGS sequence"/>
</dbReference>
<organism evidence="1 2">
    <name type="scientific">Phytophthora oleae</name>
    <dbReference type="NCBI Taxonomy" id="2107226"/>
    <lineage>
        <taxon>Eukaryota</taxon>
        <taxon>Sar</taxon>
        <taxon>Stramenopiles</taxon>
        <taxon>Oomycota</taxon>
        <taxon>Peronosporomycetes</taxon>
        <taxon>Peronosporales</taxon>
        <taxon>Peronosporaceae</taxon>
        <taxon>Phytophthora</taxon>
    </lineage>
</organism>
<dbReference type="AlphaFoldDB" id="A0ABD3G1C0"/>
<protein>
    <submittedName>
        <fullName evidence="1">Uncharacterized protein</fullName>
    </submittedName>
</protein>
<dbReference type="EMBL" id="JBIMZQ010000004">
    <property type="protein sequence ID" value="KAL3672254.1"/>
    <property type="molecule type" value="Genomic_DNA"/>
</dbReference>
<sequence>MATTSKHPHSTPSPIRSLMTKLIGRNSDKSLPWKLTSTPFATSLLSPLPPNEMQHRQLQLQQISGIVVLDATRDKKNQLVITLKLALKPDGIFVPNNAPTSLTFHDVNQLSRILTFCVDKPTRDCNENCEFCSELVTYLATHWTRDPLVAVVNMGETVLRKSSLAMHLTRLVAFATGKGVVTSHVAVSTGTAGAVQLVPQLAPLGNAQEKKTQKCTAQNEVAAVLYDLFNVFDQPSMARNFKK</sequence>